<keyword evidence="2" id="KW-0812">Transmembrane</keyword>
<feature type="transmembrane region" description="Helical" evidence="2">
    <location>
        <begin position="105"/>
        <end position="123"/>
    </location>
</feature>
<gene>
    <name evidence="3" type="ORF">DAEQUDRAFT_719917</name>
</gene>
<feature type="compositionally biased region" description="Polar residues" evidence="1">
    <location>
        <begin position="608"/>
        <end position="619"/>
    </location>
</feature>
<name>A0A165UD73_9APHY</name>
<feature type="transmembrane region" description="Helical" evidence="2">
    <location>
        <begin position="143"/>
        <end position="165"/>
    </location>
</feature>
<accession>A0A165UD73</accession>
<dbReference type="Proteomes" id="UP000076727">
    <property type="component" value="Unassembled WGS sequence"/>
</dbReference>
<feature type="transmembrane region" description="Helical" evidence="2">
    <location>
        <begin position="249"/>
        <end position="273"/>
    </location>
</feature>
<evidence type="ECO:0008006" key="5">
    <source>
        <dbReference type="Google" id="ProtNLM"/>
    </source>
</evidence>
<keyword evidence="2" id="KW-0472">Membrane</keyword>
<sequence>MFTGTSLAHSAAATVSWQSATIASLHMPPSTTGTPALTTITDAQILPFPAPTAPASAAPVVINLNAQVTLLHDDDFYDAPLPSFRPVYYATRDGSLLSQDYLDEMTVSKAPVFVMGAVCLFFLRNSRKSLLFLRRAKVKDRTLFYLLVFSQFLGLAGSIVGSVGLLDMRVSCYTIGVIYNVLAKLSADTMVTGIIGVKAYRCLGNNRLVLLFLFVVTVAMWTMEGLDVANYSAHRSRYGICEDTHPSGYLSRVVLISFIETALLCGCFLLAVWKSYRTRTDGRVTISADDCKLYERNDAKDTIEAAQAPRGWWDYVPDAHISSADCSSCRPRAIMHAITECFRRLWSTDDFPSGIVYQRKPSLPGEFPLPQPPRRSAPGHTCLRSTLPCFTQLSCCSWVSGMRRWGRHVFGRQSFPRMLRNELFYTTMIASVFMGLSIALLVGIHSNTPFDTERWVKLDWVIVSVFTMNSFSRVVRRHELESVLQHPAAWNRMLRTNADYSKVFYGPRLRRTRPSDDSSPSRSPPRSRSERFDDGSASFRPNYPPSQDAPLSSYTVSPITPSTSRKLSAASSLPSLPFQQPLSPHDSPPRTPISEFLAPLPYSPPSPTASFSRFSFTTDTRPDVQRLSTNMEPSRSPLDSRRFSLDAWTNQRTSNDSMDPSRLSRNSS</sequence>
<evidence type="ECO:0000313" key="4">
    <source>
        <dbReference type="Proteomes" id="UP000076727"/>
    </source>
</evidence>
<feature type="transmembrane region" description="Helical" evidence="2">
    <location>
        <begin position="423"/>
        <end position="446"/>
    </location>
</feature>
<protein>
    <recommendedName>
        <fullName evidence="5">G-protein coupled receptors family 3 profile domain-containing protein</fullName>
    </recommendedName>
</protein>
<keyword evidence="4" id="KW-1185">Reference proteome</keyword>
<organism evidence="3 4">
    <name type="scientific">Daedalea quercina L-15889</name>
    <dbReference type="NCBI Taxonomy" id="1314783"/>
    <lineage>
        <taxon>Eukaryota</taxon>
        <taxon>Fungi</taxon>
        <taxon>Dikarya</taxon>
        <taxon>Basidiomycota</taxon>
        <taxon>Agaricomycotina</taxon>
        <taxon>Agaricomycetes</taxon>
        <taxon>Polyporales</taxon>
        <taxon>Fomitopsis</taxon>
    </lineage>
</organism>
<feature type="compositionally biased region" description="Low complexity" evidence="1">
    <location>
        <begin position="517"/>
        <end position="526"/>
    </location>
</feature>
<feature type="compositionally biased region" description="Polar residues" evidence="1">
    <location>
        <begin position="549"/>
        <end position="566"/>
    </location>
</feature>
<dbReference type="EMBL" id="KV429032">
    <property type="protein sequence ID" value="KZT74743.1"/>
    <property type="molecule type" value="Genomic_DNA"/>
</dbReference>
<feature type="transmembrane region" description="Helical" evidence="2">
    <location>
        <begin position="209"/>
        <end position="229"/>
    </location>
</feature>
<evidence type="ECO:0000256" key="2">
    <source>
        <dbReference type="SAM" id="Phobius"/>
    </source>
</evidence>
<evidence type="ECO:0000256" key="1">
    <source>
        <dbReference type="SAM" id="MobiDB-lite"/>
    </source>
</evidence>
<proteinExistence type="predicted"/>
<feature type="compositionally biased region" description="Polar residues" evidence="1">
    <location>
        <begin position="647"/>
        <end position="668"/>
    </location>
</feature>
<feature type="compositionally biased region" description="Low complexity" evidence="1">
    <location>
        <begin position="567"/>
        <end position="584"/>
    </location>
</feature>
<dbReference type="OrthoDB" id="3267487at2759"/>
<reference evidence="3 4" key="1">
    <citation type="journal article" date="2016" name="Mol. Biol. Evol.">
        <title>Comparative Genomics of Early-Diverging Mushroom-Forming Fungi Provides Insights into the Origins of Lignocellulose Decay Capabilities.</title>
        <authorList>
            <person name="Nagy L.G."/>
            <person name="Riley R."/>
            <person name="Tritt A."/>
            <person name="Adam C."/>
            <person name="Daum C."/>
            <person name="Floudas D."/>
            <person name="Sun H."/>
            <person name="Yadav J.S."/>
            <person name="Pangilinan J."/>
            <person name="Larsson K.H."/>
            <person name="Matsuura K."/>
            <person name="Barry K."/>
            <person name="Labutti K."/>
            <person name="Kuo R."/>
            <person name="Ohm R.A."/>
            <person name="Bhattacharya S.S."/>
            <person name="Shirouzu T."/>
            <person name="Yoshinaga Y."/>
            <person name="Martin F.M."/>
            <person name="Grigoriev I.V."/>
            <person name="Hibbett D.S."/>
        </authorList>
    </citation>
    <scope>NUCLEOTIDE SEQUENCE [LARGE SCALE GENOMIC DNA]</scope>
    <source>
        <strain evidence="3 4">L-15889</strain>
    </source>
</reference>
<keyword evidence="2" id="KW-1133">Transmembrane helix</keyword>
<feature type="transmembrane region" description="Helical" evidence="2">
    <location>
        <begin position="177"/>
        <end position="197"/>
    </location>
</feature>
<dbReference type="AlphaFoldDB" id="A0A165UD73"/>
<feature type="region of interest" description="Disordered" evidence="1">
    <location>
        <begin position="509"/>
        <end position="668"/>
    </location>
</feature>
<evidence type="ECO:0000313" key="3">
    <source>
        <dbReference type="EMBL" id="KZT74743.1"/>
    </source>
</evidence>